<feature type="transmembrane region" description="Helical" evidence="5">
    <location>
        <begin position="203"/>
        <end position="231"/>
    </location>
</feature>
<evidence type="ECO:0000256" key="4">
    <source>
        <dbReference type="ARBA" id="ARBA00023136"/>
    </source>
</evidence>
<accession>A0A0B2VLP2</accession>
<proteinExistence type="predicted"/>
<dbReference type="GO" id="GO:0004930">
    <property type="term" value="F:G protein-coupled receptor activity"/>
    <property type="evidence" value="ECO:0007669"/>
    <property type="project" value="InterPro"/>
</dbReference>
<evidence type="ECO:0000256" key="5">
    <source>
        <dbReference type="SAM" id="Phobius"/>
    </source>
</evidence>
<feature type="transmembrane region" description="Helical" evidence="5">
    <location>
        <begin position="61"/>
        <end position="82"/>
    </location>
</feature>
<reference evidence="7 8" key="1">
    <citation type="submission" date="2014-11" db="EMBL/GenBank/DDBJ databases">
        <title>Genetic blueprint of the zoonotic pathogen Toxocara canis.</title>
        <authorList>
            <person name="Zhu X.-Q."/>
            <person name="Korhonen P.K."/>
            <person name="Cai H."/>
            <person name="Young N.D."/>
            <person name="Nejsum P."/>
            <person name="von Samson-Himmelstjerna G."/>
            <person name="Boag P.R."/>
            <person name="Tan P."/>
            <person name="Li Q."/>
            <person name="Min J."/>
            <person name="Yang Y."/>
            <person name="Wang X."/>
            <person name="Fang X."/>
            <person name="Hall R.S."/>
            <person name="Hofmann A."/>
            <person name="Sternberg P.W."/>
            <person name="Jex A.R."/>
            <person name="Gasser R.B."/>
        </authorList>
    </citation>
    <scope>NUCLEOTIDE SEQUENCE [LARGE SCALE GENOMIC DNA]</scope>
    <source>
        <strain evidence="7">PN_DK_2014</strain>
    </source>
</reference>
<dbReference type="Pfam" id="PF00001">
    <property type="entry name" value="7tm_1"/>
    <property type="match status" value="1"/>
</dbReference>
<keyword evidence="7" id="KW-0675">Receptor</keyword>
<gene>
    <name evidence="7" type="primary">FR</name>
    <name evidence="7" type="ORF">Tcan_04404</name>
</gene>
<organism evidence="7 8">
    <name type="scientific">Toxocara canis</name>
    <name type="common">Canine roundworm</name>
    <dbReference type="NCBI Taxonomy" id="6265"/>
    <lineage>
        <taxon>Eukaryota</taxon>
        <taxon>Metazoa</taxon>
        <taxon>Ecdysozoa</taxon>
        <taxon>Nematoda</taxon>
        <taxon>Chromadorea</taxon>
        <taxon>Rhabditida</taxon>
        <taxon>Spirurina</taxon>
        <taxon>Ascaridomorpha</taxon>
        <taxon>Ascaridoidea</taxon>
        <taxon>Toxocaridae</taxon>
        <taxon>Toxocara</taxon>
    </lineage>
</organism>
<dbReference type="STRING" id="6265.A0A0B2VLP2"/>
<dbReference type="InterPro" id="IPR017452">
    <property type="entry name" value="GPCR_Rhodpsn_7TM"/>
</dbReference>
<keyword evidence="2 5" id="KW-0812">Transmembrane</keyword>
<sequence length="607" mass="69033">MNISDSSDGNIFCGLEPHDYLEVKFFLTSVIGSLVGLFGIFGNVSTVLILTRPSMRNPNNLFLTALAIFDSCLLVTAFFIYGMEYIIEYTQTFDLYVAWLTYLRFAFALSHISQTGSVYTTVSVTVERYLAVCYPKSSKKYCTSRGSALSVLCVTCFSVIFNSTKFFELEISRNPVCGDGTDWQSFLLLPSRLAQNPLYGQIYALWLTNLVMVFFPFLTLLVLNSIIACTIRKSLQKVKYSQRFHSRSVLKEKSREATLVLVVIVCIFLLCNVWGFVLTLLEQILDRRWLEVEHHAFYTFSREAINLLAIINSSINFAIYIIFGKDFRKELVVIYGCGVRGMTLRLPTHDKFNIWRNIARRRPTLLSVRKANVLRSGFHAIRSSSFGTEHGSSAMTLNAITPISDIAEAEVQKSMSSSFNWAKETNANVNQTNNVSSLKKLSNIPLNPSLNPPLNPPLCNEIHHKKRLSLPIPMYYEKYHCTPTKQQFNESAQCECSLVECFCDNANWRKRSTVSMDTAETSKRWCSLRTPSHTLMNPLTLSAMIEQNTMDDEEDDDEIIILDALDGSAFKQKFKCWLEESKQSHHGVNVDTIEHSESFTTAYENFI</sequence>
<keyword evidence="8" id="KW-1185">Reference proteome</keyword>
<protein>
    <submittedName>
        <fullName evidence="7">FMRFamide receptor</fullName>
    </submittedName>
</protein>
<dbReference type="GO" id="GO:0016020">
    <property type="term" value="C:membrane"/>
    <property type="evidence" value="ECO:0007669"/>
    <property type="project" value="UniProtKB-SubCell"/>
</dbReference>
<feature type="transmembrane region" description="Helical" evidence="5">
    <location>
        <begin position="257"/>
        <end position="281"/>
    </location>
</feature>
<feature type="domain" description="G-protein coupled receptors family 1 profile" evidence="6">
    <location>
        <begin position="42"/>
        <end position="320"/>
    </location>
</feature>
<comment type="subcellular location">
    <subcellularLocation>
        <location evidence="1">Membrane</location>
    </subcellularLocation>
</comment>
<feature type="transmembrane region" description="Helical" evidence="5">
    <location>
        <begin position="25"/>
        <end position="49"/>
    </location>
</feature>
<keyword evidence="3 5" id="KW-1133">Transmembrane helix</keyword>
<dbReference type="PANTHER" id="PTHR46641">
    <property type="entry name" value="FMRFAMIDE RECEPTOR-RELATED"/>
    <property type="match status" value="1"/>
</dbReference>
<dbReference type="CDD" id="cd14978">
    <property type="entry name" value="7tmA_FMRFamide_R-like"/>
    <property type="match status" value="1"/>
</dbReference>
<evidence type="ECO:0000313" key="7">
    <source>
        <dbReference type="EMBL" id="KHN82254.1"/>
    </source>
</evidence>
<evidence type="ECO:0000313" key="8">
    <source>
        <dbReference type="Proteomes" id="UP000031036"/>
    </source>
</evidence>
<dbReference type="SUPFAM" id="SSF81321">
    <property type="entry name" value="Family A G protein-coupled receptor-like"/>
    <property type="match status" value="1"/>
</dbReference>
<feature type="transmembrane region" description="Helical" evidence="5">
    <location>
        <begin position="147"/>
        <end position="164"/>
    </location>
</feature>
<dbReference type="InterPro" id="IPR000276">
    <property type="entry name" value="GPCR_Rhodpsn"/>
</dbReference>
<dbReference type="Gene3D" id="1.20.1070.10">
    <property type="entry name" value="Rhodopsin 7-helix transmembrane proteins"/>
    <property type="match status" value="1"/>
</dbReference>
<dbReference type="PANTHER" id="PTHR46641:SF11">
    <property type="entry name" value="G-PROTEIN COUPLED RECEPTOR DAF-37"/>
    <property type="match status" value="1"/>
</dbReference>
<evidence type="ECO:0000256" key="3">
    <source>
        <dbReference type="ARBA" id="ARBA00022989"/>
    </source>
</evidence>
<dbReference type="PROSITE" id="PS50262">
    <property type="entry name" value="G_PROTEIN_RECEP_F1_2"/>
    <property type="match status" value="1"/>
</dbReference>
<dbReference type="EMBL" id="JPKZ01001392">
    <property type="protein sequence ID" value="KHN82254.1"/>
    <property type="molecule type" value="Genomic_DNA"/>
</dbReference>
<dbReference type="AlphaFoldDB" id="A0A0B2VLP2"/>
<dbReference type="OrthoDB" id="10011262at2759"/>
<feature type="transmembrane region" description="Helical" evidence="5">
    <location>
        <begin position="102"/>
        <end position="126"/>
    </location>
</feature>
<dbReference type="SMART" id="SM01381">
    <property type="entry name" value="7TM_GPCR_Srsx"/>
    <property type="match status" value="1"/>
</dbReference>
<dbReference type="InterPro" id="IPR052954">
    <property type="entry name" value="GPCR-Ligand_Int"/>
</dbReference>
<dbReference type="PRINTS" id="PR00237">
    <property type="entry name" value="GPCRRHODOPSN"/>
</dbReference>
<name>A0A0B2VLP2_TOXCA</name>
<dbReference type="Proteomes" id="UP000031036">
    <property type="component" value="Unassembled WGS sequence"/>
</dbReference>
<evidence type="ECO:0000256" key="1">
    <source>
        <dbReference type="ARBA" id="ARBA00004370"/>
    </source>
</evidence>
<evidence type="ECO:0000259" key="6">
    <source>
        <dbReference type="PROSITE" id="PS50262"/>
    </source>
</evidence>
<comment type="caution">
    <text evidence="7">The sequence shown here is derived from an EMBL/GenBank/DDBJ whole genome shotgun (WGS) entry which is preliminary data.</text>
</comment>
<evidence type="ECO:0000256" key="2">
    <source>
        <dbReference type="ARBA" id="ARBA00022692"/>
    </source>
</evidence>
<keyword evidence="4 5" id="KW-0472">Membrane</keyword>